<accession>A0A917UMU5</accession>
<feature type="region of interest" description="Disordered" evidence="1">
    <location>
        <begin position="53"/>
        <end position="78"/>
    </location>
</feature>
<sequence>MRPWANQPEDALLPRQVGYATLASCMAAYEQWLGDQNADLAELLDTAMRELQSGFGGHEPVGGAAHARPDHARQAPRP</sequence>
<feature type="domain" description="MftR C-terminal" evidence="2">
    <location>
        <begin position="6"/>
        <end position="55"/>
    </location>
</feature>
<keyword evidence="4" id="KW-1185">Reference proteome</keyword>
<evidence type="ECO:0000259" key="2">
    <source>
        <dbReference type="Pfam" id="PF17754"/>
    </source>
</evidence>
<reference evidence="3" key="2">
    <citation type="submission" date="2020-09" db="EMBL/GenBank/DDBJ databases">
        <authorList>
            <person name="Sun Q."/>
            <person name="Ohkuma M."/>
        </authorList>
    </citation>
    <scope>NUCLEOTIDE SEQUENCE</scope>
    <source>
        <strain evidence="3">JCM 3086</strain>
    </source>
</reference>
<comment type="caution">
    <text evidence="3">The sequence shown here is derived from an EMBL/GenBank/DDBJ whole genome shotgun (WGS) entry which is preliminary data.</text>
</comment>
<dbReference type="Proteomes" id="UP000657574">
    <property type="component" value="Unassembled WGS sequence"/>
</dbReference>
<dbReference type="EMBL" id="BMQA01000108">
    <property type="protein sequence ID" value="GGJ68929.1"/>
    <property type="molecule type" value="Genomic_DNA"/>
</dbReference>
<dbReference type="InterPro" id="IPR041347">
    <property type="entry name" value="MftR_C"/>
</dbReference>
<dbReference type="Pfam" id="PF17754">
    <property type="entry name" value="TetR_C_14"/>
    <property type="match status" value="1"/>
</dbReference>
<gene>
    <name evidence="3" type="ORF">GCM10010121_094550</name>
</gene>
<evidence type="ECO:0000313" key="4">
    <source>
        <dbReference type="Proteomes" id="UP000657574"/>
    </source>
</evidence>
<feature type="compositionally biased region" description="Basic and acidic residues" evidence="1">
    <location>
        <begin position="67"/>
        <end position="78"/>
    </location>
</feature>
<proteinExistence type="predicted"/>
<protein>
    <recommendedName>
        <fullName evidence="2">MftR C-terminal domain-containing protein</fullName>
    </recommendedName>
</protein>
<name>A0A917UMU5_9ACTN</name>
<dbReference type="AlphaFoldDB" id="A0A917UMU5"/>
<organism evidence="3 4">
    <name type="scientific">Streptomyces brasiliensis</name>
    <dbReference type="NCBI Taxonomy" id="1954"/>
    <lineage>
        <taxon>Bacteria</taxon>
        <taxon>Bacillati</taxon>
        <taxon>Actinomycetota</taxon>
        <taxon>Actinomycetes</taxon>
        <taxon>Kitasatosporales</taxon>
        <taxon>Streptomycetaceae</taxon>
        <taxon>Streptomyces</taxon>
    </lineage>
</organism>
<reference evidence="3" key="1">
    <citation type="journal article" date="2014" name="Int. J. Syst. Evol. Microbiol.">
        <title>Complete genome sequence of Corynebacterium casei LMG S-19264T (=DSM 44701T), isolated from a smear-ripened cheese.</title>
        <authorList>
            <consortium name="US DOE Joint Genome Institute (JGI-PGF)"/>
            <person name="Walter F."/>
            <person name="Albersmeier A."/>
            <person name="Kalinowski J."/>
            <person name="Ruckert C."/>
        </authorList>
    </citation>
    <scope>NUCLEOTIDE SEQUENCE</scope>
    <source>
        <strain evidence="3">JCM 3086</strain>
    </source>
</reference>
<evidence type="ECO:0000256" key="1">
    <source>
        <dbReference type="SAM" id="MobiDB-lite"/>
    </source>
</evidence>
<dbReference type="Gene3D" id="1.10.357.10">
    <property type="entry name" value="Tetracycline Repressor, domain 2"/>
    <property type="match status" value="1"/>
</dbReference>
<evidence type="ECO:0000313" key="3">
    <source>
        <dbReference type="EMBL" id="GGJ68929.1"/>
    </source>
</evidence>